<keyword evidence="8 10" id="KW-1133">Transmembrane helix</keyword>
<evidence type="ECO:0000256" key="2">
    <source>
        <dbReference type="ARBA" id="ARBA00022448"/>
    </source>
</evidence>
<evidence type="ECO:0000313" key="12">
    <source>
        <dbReference type="EMBL" id="WAH39850.1"/>
    </source>
</evidence>
<sequence>MVIGTYQIQERATGVAVSRVSLKNVSKRYGPTQAVNNLDMEIPAGAIIGLMGSNGAGKSTVMKLLSGVTNFTSGQLVIDDEVVELSHYNARFARSHGIASVYQELSLSTNLSVYENFFVDYPSFKGRRRRAQAKGMAEKALESVFPRNDIDVSKPVAELSLTQRQMIEFARATQNPNLKLLILDEPTSSLTTERIEQLHTFVRNLKQQGVSIIYISHKLKEVIAIVDSLVVMRNGCLEWEGAAADTTEEDLVVLMGGVGRERDVTEGETRVTDSSASPIVELKNFTSNSLYHVNIVARPGEIIGISGLEGSGQLPLLHTLFQHAGKRKDSIVVDCKAAYVSGNRAGEGVFPYWSIEDNITITNISRLTRIGIINRTAAKRMANEWFDRLKFKANSANDQITSLSGGNQQKALIARVLASDAELILLDDPTRGVDIETKQEIYDLLKHAAANGRTVIWHSTEDKEMEECDRVYVMRKKQIAREIIGPNIEESEVIAAAYLPVEDIPDHETSTQRTTKRSNSLLSVFRKRWFLPILAFVVVLISIFSINQRSMSSFGLGLLFSSAVPLVLAAFSEMFVILSGDIDLGLGAFMGLVNVICATYLVTKPLLGVLSLLILIGLYGAMGAIVHLRKIPAIVVTLGASFIWLGLALTIQSTPGGSAPQWLMSLYGINIPVIPEPIWLTVIFGVVGYWFLFKSKYGTVLRSFGNQPEAVVRAGWSSLKARITLYLLAGLMAVLAGIAVTAVNTSSDANASSSYTLLGIAAVILGGSEFSGGIVLPIGIIAGALTLSLIGSLLGFLSVGSNYQSGLEGILLILVLVSRAFQKRGGQQG</sequence>
<keyword evidence="7 12" id="KW-0067">ATP-binding</keyword>
<comment type="subcellular location">
    <subcellularLocation>
        <location evidence="1">Cell membrane</location>
        <topology evidence="1">Multi-pass membrane protein</topology>
    </subcellularLocation>
</comment>
<evidence type="ECO:0000256" key="8">
    <source>
        <dbReference type="ARBA" id="ARBA00022989"/>
    </source>
</evidence>
<organism evidence="12 13">
    <name type="scientific">Alicyclobacillus fastidiosus</name>
    <dbReference type="NCBI Taxonomy" id="392011"/>
    <lineage>
        <taxon>Bacteria</taxon>
        <taxon>Bacillati</taxon>
        <taxon>Bacillota</taxon>
        <taxon>Bacilli</taxon>
        <taxon>Bacillales</taxon>
        <taxon>Alicyclobacillaceae</taxon>
        <taxon>Alicyclobacillus</taxon>
    </lineage>
</organism>
<dbReference type="InterPro" id="IPR017871">
    <property type="entry name" value="ABC_transporter-like_CS"/>
</dbReference>
<gene>
    <name evidence="12" type="ORF">NZD89_15715</name>
</gene>
<evidence type="ECO:0000313" key="13">
    <source>
        <dbReference type="Proteomes" id="UP001164761"/>
    </source>
</evidence>
<dbReference type="EMBL" id="CP104067">
    <property type="protein sequence ID" value="WAH39850.1"/>
    <property type="molecule type" value="Genomic_DNA"/>
</dbReference>
<keyword evidence="4 10" id="KW-0812">Transmembrane</keyword>
<dbReference type="GO" id="GO:0005524">
    <property type="term" value="F:ATP binding"/>
    <property type="evidence" value="ECO:0007669"/>
    <property type="project" value="UniProtKB-KW"/>
</dbReference>
<keyword evidence="9 10" id="KW-0472">Membrane</keyword>
<dbReference type="Gene3D" id="3.40.50.300">
    <property type="entry name" value="P-loop containing nucleotide triphosphate hydrolases"/>
    <property type="match status" value="2"/>
</dbReference>
<dbReference type="Pfam" id="PF00005">
    <property type="entry name" value="ABC_tran"/>
    <property type="match status" value="2"/>
</dbReference>
<dbReference type="InterPro" id="IPR001851">
    <property type="entry name" value="ABC_transp_permease"/>
</dbReference>
<feature type="transmembrane region" description="Helical" evidence="10">
    <location>
        <begin position="633"/>
        <end position="651"/>
    </location>
</feature>
<dbReference type="PROSITE" id="PS50893">
    <property type="entry name" value="ABC_TRANSPORTER_2"/>
    <property type="match status" value="2"/>
</dbReference>
<dbReference type="PANTHER" id="PTHR43790:SF9">
    <property type="entry name" value="GALACTOFURANOSE TRANSPORTER ATP-BINDING PROTEIN YTFR"/>
    <property type="match status" value="1"/>
</dbReference>
<keyword evidence="5" id="KW-0677">Repeat</keyword>
<dbReference type="RefSeq" id="WP_268003748.1">
    <property type="nucleotide sequence ID" value="NZ_BSUT01000001.1"/>
</dbReference>
<evidence type="ECO:0000256" key="5">
    <source>
        <dbReference type="ARBA" id="ARBA00022737"/>
    </source>
</evidence>
<feature type="domain" description="ABC transporter" evidence="11">
    <location>
        <begin position="20"/>
        <end position="259"/>
    </location>
</feature>
<evidence type="ECO:0000256" key="6">
    <source>
        <dbReference type="ARBA" id="ARBA00022741"/>
    </source>
</evidence>
<evidence type="ECO:0000256" key="9">
    <source>
        <dbReference type="ARBA" id="ARBA00023136"/>
    </source>
</evidence>
<dbReference type="InterPro" id="IPR050107">
    <property type="entry name" value="ABC_carbohydrate_import_ATPase"/>
</dbReference>
<dbReference type="PROSITE" id="PS00211">
    <property type="entry name" value="ABC_TRANSPORTER_1"/>
    <property type="match status" value="1"/>
</dbReference>
<dbReference type="Proteomes" id="UP001164761">
    <property type="component" value="Chromosome"/>
</dbReference>
<keyword evidence="13" id="KW-1185">Reference proteome</keyword>
<evidence type="ECO:0000256" key="4">
    <source>
        <dbReference type="ARBA" id="ARBA00022692"/>
    </source>
</evidence>
<accession>A0ABY6ZAT3</accession>
<evidence type="ECO:0000256" key="3">
    <source>
        <dbReference type="ARBA" id="ARBA00022475"/>
    </source>
</evidence>
<dbReference type="InterPro" id="IPR003439">
    <property type="entry name" value="ABC_transporter-like_ATP-bd"/>
</dbReference>
<dbReference type="SUPFAM" id="SSF52540">
    <property type="entry name" value="P-loop containing nucleoside triphosphate hydrolases"/>
    <property type="match status" value="2"/>
</dbReference>
<feature type="transmembrane region" description="Helical" evidence="10">
    <location>
        <begin position="774"/>
        <end position="797"/>
    </location>
</feature>
<proteinExistence type="predicted"/>
<protein>
    <submittedName>
        <fullName evidence="12">ATP-binding cassette domain-containing protein</fullName>
    </submittedName>
</protein>
<feature type="transmembrane region" description="Helical" evidence="10">
    <location>
        <begin position="529"/>
        <end position="547"/>
    </location>
</feature>
<dbReference type="InterPro" id="IPR027417">
    <property type="entry name" value="P-loop_NTPase"/>
</dbReference>
<dbReference type="SMART" id="SM00382">
    <property type="entry name" value="AAA"/>
    <property type="match status" value="2"/>
</dbReference>
<feature type="transmembrane region" description="Helical" evidence="10">
    <location>
        <begin position="671"/>
        <end position="692"/>
    </location>
</feature>
<feature type="transmembrane region" description="Helical" evidence="10">
    <location>
        <begin position="553"/>
        <end position="572"/>
    </location>
</feature>
<keyword evidence="6" id="KW-0547">Nucleotide-binding</keyword>
<keyword evidence="2" id="KW-0813">Transport</keyword>
<evidence type="ECO:0000259" key="11">
    <source>
        <dbReference type="PROSITE" id="PS50893"/>
    </source>
</evidence>
<dbReference type="PANTHER" id="PTHR43790">
    <property type="entry name" value="CARBOHYDRATE TRANSPORT ATP-BINDING PROTEIN MG119-RELATED"/>
    <property type="match status" value="1"/>
</dbReference>
<evidence type="ECO:0000256" key="1">
    <source>
        <dbReference type="ARBA" id="ARBA00004651"/>
    </source>
</evidence>
<dbReference type="InterPro" id="IPR003593">
    <property type="entry name" value="AAA+_ATPase"/>
</dbReference>
<dbReference type="CDD" id="cd03216">
    <property type="entry name" value="ABC_Carb_Monos_I"/>
    <property type="match status" value="1"/>
</dbReference>
<keyword evidence="3" id="KW-1003">Cell membrane</keyword>
<name>A0ABY6ZAT3_9BACL</name>
<reference evidence="12" key="1">
    <citation type="submission" date="2022-08" db="EMBL/GenBank/DDBJ databases">
        <title>Alicyclobacillus fastidiosus DSM 17978, complete genome.</title>
        <authorList>
            <person name="Wang Q."/>
            <person name="Cai R."/>
            <person name="Wang Z."/>
        </authorList>
    </citation>
    <scope>NUCLEOTIDE SEQUENCE</scope>
    <source>
        <strain evidence="12">DSM 17978</strain>
    </source>
</reference>
<feature type="domain" description="ABC transporter" evidence="11">
    <location>
        <begin position="269"/>
        <end position="501"/>
    </location>
</feature>
<feature type="transmembrane region" description="Helical" evidence="10">
    <location>
        <begin position="723"/>
        <end position="743"/>
    </location>
</feature>
<dbReference type="Pfam" id="PF02653">
    <property type="entry name" value="BPD_transp_2"/>
    <property type="match status" value="1"/>
</dbReference>
<dbReference type="CDD" id="cd06579">
    <property type="entry name" value="TM_PBP1_transp_AraH_like"/>
    <property type="match status" value="1"/>
</dbReference>
<evidence type="ECO:0000256" key="10">
    <source>
        <dbReference type="SAM" id="Phobius"/>
    </source>
</evidence>
<evidence type="ECO:0000256" key="7">
    <source>
        <dbReference type="ARBA" id="ARBA00022840"/>
    </source>
</evidence>